<name>A0ACB9DTV4_CICIN</name>
<comment type="caution">
    <text evidence="1">The sequence shown here is derived from an EMBL/GenBank/DDBJ whole genome shotgun (WGS) entry which is preliminary data.</text>
</comment>
<reference evidence="1 2" key="2">
    <citation type="journal article" date="2022" name="Mol. Ecol. Resour.">
        <title>The genomes of chicory, endive, great burdock and yacon provide insights into Asteraceae paleo-polyploidization history and plant inulin production.</title>
        <authorList>
            <person name="Fan W."/>
            <person name="Wang S."/>
            <person name="Wang H."/>
            <person name="Wang A."/>
            <person name="Jiang F."/>
            <person name="Liu H."/>
            <person name="Zhao H."/>
            <person name="Xu D."/>
            <person name="Zhang Y."/>
        </authorList>
    </citation>
    <scope>NUCLEOTIDE SEQUENCE [LARGE SCALE GENOMIC DNA]</scope>
    <source>
        <strain evidence="2">cv. Punajuju</strain>
        <tissue evidence="1">Leaves</tissue>
    </source>
</reference>
<organism evidence="1 2">
    <name type="scientific">Cichorium intybus</name>
    <name type="common">Chicory</name>
    <dbReference type="NCBI Taxonomy" id="13427"/>
    <lineage>
        <taxon>Eukaryota</taxon>
        <taxon>Viridiplantae</taxon>
        <taxon>Streptophyta</taxon>
        <taxon>Embryophyta</taxon>
        <taxon>Tracheophyta</taxon>
        <taxon>Spermatophyta</taxon>
        <taxon>Magnoliopsida</taxon>
        <taxon>eudicotyledons</taxon>
        <taxon>Gunneridae</taxon>
        <taxon>Pentapetalae</taxon>
        <taxon>asterids</taxon>
        <taxon>campanulids</taxon>
        <taxon>Asterales</taxon>
        <taxon>Asteraceae</taxon>
        <taxon>Cichorioideae</taxon>
        <taxon>Cichorieae</taxon>
        <taxon>Cichoriinae</taxon>
        <taxon>Cichorium</taxon>
    </lineage>
</organism>
<gene>
    <name evidence="1" type="ORF">L2E82_20595</name>
</gene>
<proteinExistence type="predicted"/>
<keyword evidence="2" id="KW-1185">Reference proteome</keyword>
<dbReference type="EMBL" id="CM042012">
    <property type="protein sequence ID" value="KAI3749972.1"/>
    <property type="molecule type" value="Genomic_DNA"/>
</dbReference>
<reference evidence="2" key="1">
    <citation type="journal article" date="2022" name="Mol. Ecol. Resour.">
        <title>The genomes of chicory, endive, great burdock and yacon provide insights into Asteraceae palaeo-polyploidization history and plant inulin production.</title>
        <authorList>
            <person name="Fan W."/>
            <person name="Wang S."/>
            <person name="Wang H."/>
            <person name="Wang A."/>
            <person name="Jiang F."/>
            <person name="Liu H."/>
            <person name="Zhao H."/>
            <person name="Xu D."/>
            <person name="Zhang Y."/>
        </authorList>
    </citation>
    <scope>NUCLEOTIDE SEQUENCE [LARGE SCALE GENOMIC DNA]</scope>
    <source>
        <strain evidence="2">cv. Punajuju</strain>
    </source>
</reference>
<sequence>MIRCTRDVPLVATRRLGKRSESMSLEDSQQTQNATSDTCMTMEQWVDHLHAETALSNILPCADQGTMHQPLYESKQVIKDLKDIVNEFNGIFTDAEKEKEKDSNNRDGRDSRDKDKKDKSIGGGDLLD</sequence>
<dbReference type="Proteomes" id="UP001055811">
    <property type="component" value="Linkage Group LG04"/>
</dbReference>
<evidence type="ECO:0000313" key="1">
    <source>
        <dbReference type="EMBL" id="KAI3749972.1"/>
    </source>
</evidence>
<evidence type="ECO:0000313" key="2">
    <source>
        <dbReference type="Proteomes" id="UP001055811"/>
    </source>
</evidence>
<accession>A0ACB9DTV4</accession>
<protein>
    <submittedName>
        <fullName evidence="1">Uncharacterized protein</fullName>
    </submittedName>
</protein>